<feature type="region of interest" description="Disordered" evidence="1">
    <location>
        <begin position="314"/>
        <end position="347"/>
    </location>
</feature>
<name>A0A8E0RT82_9TREM</name>
<dbReference type="OrthoDB" id="295536at2759"/>
<reference evidence="2" key="1">
    <citation type="submission" date="2019-05" db="EMBL/GenBank/DDBJ databases">
        <title>Annotation for the trematode Fasciolopsis buski.</title>
        <authorList>
            <person name="Choi Y.-J."/>
        </authorList>
    </citation>
    <scope>NUCLEOTIDE SEQUENCE</scope>
    <source>
        <strain evidence="2">HT</strain>
        <tissue evidence="2">Whole worm</tissue>
    </source>
</reference>
<protein>
    <submittedName>
        <fullName evidence="2">Uncharacterized protein</fullName>
    </submittedName>
</protein>
<evidence type="ECO:0000256" key="1">
    <source>
        <dbReference type="SAM" id="MobiDB-lite"/>
    </source>
</evidence>
<comment type="caution">
    <text evidence="2">The sequence shown here is derived from an EMBL/GenBank/DDBJ whole genome shotgun (WGS) entry which is preliminary data.</text>
</comment>
<gene>
    <name evidence="2" type="ORF">FBUS_05853</name>
</gene>
<organism evidence="2 3">
    <name type="scientific">Fasciolopsis buskii</name>
    <dbReference type="NCBI Taxonomy" id="27845"/>
    <lineage>
        <taxon>Eukaryota</taxon>
        <taxon>Metazoa</taxon>
        <taxon>Spiralia</taxon>
        <taxon>Lophotrochozoa</taxon>
        <taxon>Platyhelminthes</taxon>
        <taxon>Trematoda</taxon>
        <taxon>Digenea</taxon>
        <taxon>Plagiorchiida</taxon>
        <taxon>Echinostomata</taxon>
        <taxon>Echinostomatoidea</taxon>
        <taxon>Fasciolidae</taxon>
        <taxon>Fasciolopsis</taxon>
    </lineage>
</organism>
<accession>A0A8E0RT82</accession>
<proteinExistence type="predicted"/>
<evidence type="ECO:0000313" key="2">
    <source>
        <dbReference type="EMBL" id="KAA0187465.1"/>
    </source>
</evidence>
<dbReference type="EMBL" id="LUCM01009100">
    <property type="protein sequence ID" value="KAA0187465.1"/>
    <property type="molecule type" value="Genomic_DNA"/>
</dbReference>
<feature type="region of interest" description="Disordered" evidence="1">
    <location>
        <begin position="260"/>
        <end position="282"/>
    </location>
</feature>
<evidence type="ECO:0000313" key="3">
    <source>
        <dbReference type="Proteomes" id="UP000728185"/>
    </source>
</evidence>
<keyword evidence="3" id="KW-1185">Reference proteome</keyword>
<dbReference type="AlphaFoldDB" id="A0A8E0RT82"/>
<sequence>MCLARNTTVDVLRADITRLIQALSEQAKHGAEVVQELKSAETRLKKSVPSMELTLNRDIDELIRRLEECRTRLIEQLRSRMQIRGRQLREHSVHIGTRLSATTSLLHFGVELLKESDPAAFIQISASLRRRLTSAETQFVRELQLQAERGGELELRHLDGHLIGGMGSTADTINGLVTTSQSVTSFSQLSNMIAPPHGSVDDKIDSAATRISPSPVSCTKSVPLGNMHLSELTTPASTWHWSAYPNRTIPSCGIHLTGAHGIPSQMGSPTGGSAHSRPLFPTASSPPLPVPYSSVGSPRYPNFPASVSAYVLSDRDSGHGYRGPGEKGQPSSPSATHEYPNLGSGGGCGASGVTVSSQSMSTLQFNEETGLTKGSTYSMQGDGRNSISYFLEIDNGRGGSFKVSVQQFVLIRMFPIAPMSMSLLCSSPADSFSRSVTFNVNKSRSRMRGNCKYLAVLS</sequence>
<dbReference type="Proteomes" id="UP000728185">
    <property type="component" value="Unassembled WGS sequence"/>
</dbReference>